<feature type="transmembrane region" description="Helical" evidence="7">
    <location>
        <begin position="309"/>
        <end position="330"/>
    </location>
</feature>
<feature type="region of interest" description="Disordered" evidence="6">
    <location>
        <begin position="1"/>
        <end position="44"/>
    </location>
</feature>
<feature type="transmembrane region" description="Helical" evidence="7">
    <location>
        <begin position="240"/>
        <end position="265"/>
    </location>
</feature>
<dbReference type="PANTHER" id="PTHR30213">
    <property type="entry name" value="INNER MEMBRANE PROTEIN YHJD"/>
    <property type="match status" value="1"/>
</dbReference>
<keyword evidence="2" id="KW-1003">Cell membrane</keyword>
<evidence type="ECO:0000256" key="3">
    <source>
        <dbReference type="ARBA" id="ARBA00022692"/>
    </source>
</evidence>
<proteinExistence type="predicted"/>
<feature type="transmembrane region" description="Helical" evidence="7">
    <location>
        <begin position="156"/>
        <end position="177"/>
    </location>
</feature>
<evidence type="ECO:0000256" key="6">
    <source>
        <dbReference type="SAM" id="MobiDB-lite"/>
    </source>
</evidence>
<keyword evidence="9" id="KW-1185">Reference proteome</keyword>
<dbReference type="InterPro" id="IPR017039">
    <property type="entry name" value="Virul_fac_BrkB"/>
</dbReference>
<sequence length="392" mass="42309">MGRRANRPGREGGPGDDAPGGRRGPGDRDEREEPAASGRRGSGDQEFDPLDRVFRLVGRFHRLRRRHYWLDHLVVAAERYRDSNGNHYAAAITYYSVLAIVPLLLLSFTVAGWVLAPFPAALNQFERILLDAVPADLIGGALEVAVNAASNRSSTVGVLSLLAAVYSGLGWMSNLRDALTAQWGPLRGARRSFWRTKLLDLAVLASLGAAVVLSFAMVLVGRDVAVTVLRAFNLHEFGALWPVALAVLSVALSMSATFLVFLWVISRLPRKTVALRTAVLGALAGSVGMELLRHAVALYLKVVSNSPNAAVFGSLFGLLIFCYLMSRYLLLITAWTATARENAEPVALPPPGPAVIRPVVRVSHGLGTAVLTGVVGVAVAVALNWRRRTDRR</sequence>
<keyword evidence="3 7" id="KW-0812">Transmembrane</keyword>
<dbReference type="Pfam" id="PF03631">
    <property type="entry name" value="Virul_fac_BrkB"/>
    <property type="match status" value="1"/>
</dbReference>
<protein>
    <submittedName>
        <fullName evidence="8">Membrane protein</fullName>
    </submittedName>
</protein>
<reference evidence="8 9" key="1">
    <citation type="submission" date="2022-06" db="EMBL/GenBank/DDBJ databases">
        <title>Genomic Encyclopedia of Type Strains, Phase I: the one thousand microbial genomes (KMG-I) project.</title>
        <authorList>
            <person name="Kyrpides N."/>
        </authorList>
    </citation>
    <scope>NUCLEOTIDE SEQUENCE [LARGE SCALE GENOMIC DNA]</scope>
    <source>
        <strain evidence="8 9">DSM 43889</strain>
    </source>
</reference>
<evidence type="ECO:0000256" key="1">
    <source>
        <dbReference type="ARBA" id="ARBA00004651"/>
    </source>
</evidence>
<evidence type="ECO:0000313" key="9">
    <source>
        <dbReference type="Proteomes" id="UP000791080"/>
    </source>
</evidence>
<feature type="transmembrane region" description="Helical" evidence="7">
    <location>
        <begin position="277"/>
        <end position="297"/>
    </location>
</feature>
<dbReference type="Proteomes" id="UP000791080">
    <property type="component" value="Unassembled WGS sequence"/>
</dbReference>
<accession>A0ABT1JPG0</accession>
<feature type="compositionally biased region" description="Basic and acidic residues" evidence="6">
    <location>
        <begin position="24"/>
        <end position="34"/>
    </location>
</feature>
<evidence type="ECO:0000313" key="8">
    <source>
        <dbReference type="EMBL" id="MCP2333566.1"/>
    </source>
</evidence>
<gene>
    <name evidence="8" type="ORF">G443_003836</name>
</gene>
<dbReference type="RefSeq" id="WP_051314110.1">
    <property type="nucleotide sequence ID" value="NZ_AUBJ02000001.1"/>
</dbReference>
<keyword evidence="5 7" id="KW-0472">Membrane</keyword>
<evidence type="ECO:0000256" key="5">
    <source>
        <dbReference type="ARBA" id="ARBA00023136"/>
    </source>
</evidence>
<dbReference type="EMBL" id="AUBJ02000001">
    <property type="protein sequence ID" value="MCP2333566.1"/>
    <property type="molecule type" value="Genomic_DNA"/>
</dbReference>
<evidence type="ECO:0000256" key="2">
    <source>
        <dbReference type="ARBA" id="ARBA00022475"/>
    </source>
</evidence>
<comment type="caution">
    <text evidence="8">The sequence shown here is derived from an EMBL/GenBank/DDBJ whole genome shotgun (WGS) entry which is preliminary data.</text>
</comment>
<dbReference type="PANTHER" id="PTHR30213:SF1">
    <property type="entry name" value="INNER MEMBRANE PROTEIN YHJD"/>
    <property type="match status" value="1"/>
</dbReference>
<comment type="subcellular location">
    <subcellularLocation>
        <location evidence="1">Cell membrane</location>
        <topology evidence="1">Multi-pass membrane protein</topology>
    </subcellularLocation>
</comment>
<keyword evidence="4 7" id="KW-1133">Transmembrane helix</keyword>
<evidence type="ECO:0000256" key="4">
    <source>
        <dbReference type="ARBA" id="ARBA00022989"/>
    </source>
</evidence>
<feature type="transmembrane region" description="Helical" evidence="7">
    <location>
        <begin position="198"/>
        <end position="220"/>
    </location>
</feature>
<feature type="transmembrane region" description="Helical" evidence="7">
    <location>
        <begin position="88"/>
        <end position="116"/>
    </location>
</feature>
<evidence type="ECO:0000256" key="7">
    <source>
        <dbReference type="SAM" id="Phobius"/>
    </source>
</evidence>
<name>A0ABT1JPG0_ACTCY</name>
<organism evidence="8 9">
    <name type="scientific">Actinoalloteichus caeruleus DSM 43889</name>
    <dbReference type="NCBI Taxonomy" id="1120930"/>
    <lineage>
        <taxon>Bacteria</taxon>
        <taxon>Bacillati</taxon>
        <taxon>Actinomycetota</taxon>
        <taxon>Actinomycetes</taxon>
        <taxon>Pseudonocardiales</taxon>
        <taxon>Pseudonocardiaceae</taxon>
        <taxon>Actinoalloteichus</taxon>
        <taxon>Actinoalloteichus cyanogriseus</taxon>
    </lineage>
</organism>